<evidence type="ECO:0000313" key="6">
    <source>
        <dbReference type="EMBL" id="EER30266.1"/>
    </source>
</evidence>
<dbReference type="SUPFAM" id="SSF55895">
    <property type="entry name" value="Ribonuclease Rh-like"/>
    <property type="match status" value="1"/>
</dbReference>
<feature type="region of interest" description="Disordered" evidence="3">
    <location>
        <begin position="128"/>
        <end position="156"/>
    </location>
</feature>
<dbReference type="EMBL" id="GG692405">
    <property type="protein sequence ID" value="EER30266.1"/>
    <property type="molecule type" value="Genomic_DNA"/>
</dbReference>
<dbReference type="Proteomes" id="UP000002037">
    <property type="component" value="Unassembled WGS sequence"/>
</dbReference>
<organism evidence="6 7">
    <name type="scientific">Candida tropicalis (strain ATCC MYA-3404 / T1)</name>
    <name type="common">Yeast</name>
    <dbReference type="NCBI Taxonomy" id="294747"/>
    <lineage>
        <taxon>Eukaryota</taxon>
        <taxon>Fungi</taxon>
        <taxon>Dikarya</taxon>
        <taxon>Ascomycota</taxon>
        <taxon>Saccharomycotina</taxon>
        <taxon>Pichiomycetes</taxon>
        <taxon>Debaryomycetaceae</taxon>
        <taxon>Candida/Lodderomyces clade</taxon>
        <taxon>Candida</taxon>
    </lineage>
</organism>
<feature type="domain" description="RNase T2-like C-terminal" evidence="5">
    <location>
        <begin position="167"/>
        <end position="273"/>
    </location>
</feature>
<comment type="similarity">
    <text evidence="1 2">Belongs to the RNase T2 family.</text>
</comment>
<evidence type="ECO:0000256" key="4">
    <source>
        <dbReference type="SAM" id="SignalP"/>
    </source>
</evidence>
<dbReference type="GO" id="GO:0006401">
    <property type="term" value="P:RNA catabolic process"/>
    <property type="evidence" value="ECO:0007669"/>
    <property type="project" value="TreeGrafter"/>
</dbReference>
<dbReference type="Pfam" id="PF25488">
    <property type="entry name" value="RNaseT2L_C"/>
    <property type="match status" value="1"/>
</dbReference>
<feature type="chain" id="PRO_5002955517" description="RNase T2-like C-terminal domain-containing protein" evidence="4">
    <location>
        <begin position="19"/>
        <end position="279"/>
    </location>
</feature>
<dbReference type="AlphaFoldDB" id="C5MJ07"/>
<accession>C5MJ07</accession>
<dbReference type="eggNOG" id="KOG1642">
    <property type="taxonomic scope" value="Eukaryota"/>
</dbReference>
<protein>
    <recommendedName>
        <fullName evidence="5">RNase T2-like C-terminal domain-containing protein</fullName>
    </recommendedName>
</protein>
<dbReference type="KEGG" id="ctp:CTRG_06050"/>
<dbReference type="InterPro" id="IPR001568">
    <property type="entry name" value="RNase_T2-like"/>
</dbReference>
<sequence>MEINMVLVLVLLKPGCYGGGNLLKDYKKNQNIYDFFKTAYYLFEKVPTFKWLSEAGIVPSETKTYTKEEIQNAFKAKFGKEVFFKCDSNHAINEVWYYFNVKGSLLKHDFLPIDSLSYSNCPSKGIRFPPKGSHSIPNPRRPKRPPPPHVTKTYGPVPTGVPESSYIKISDKPGCLISNGRYYTSGTCATYHFTTGSNNDNINVISSRGVCGVDSDGNFVCNRSNELLRDNFTIENDTIGYDGSFDWCFGKVLGSGSTAQTFIKLADDSCDSFKLSISG</sequence>
<dbReference type="RefSeq" id="XP_002546572.1">
    <property type="nucleotide sequence ID" value="XM_002546526.1"/>
</dbReference>
<dbReference type="GO" id="GO:0033897">
    <property type="term" value="F:ribonuclease T2 activity"/>
    <property type="evidence" value="ECO:0007669"/>
    <property type="project" value="InterPro"/>
</dbReference>
<dbReference type="GeneID" id="8298699"/>
<dbReference type="Gene3D" id="3.90.730.10">
    <property type="entry name" value="Ribonuclease T2-like"/>
    <property type="match status" value="1"/>
</dbReference>
<name>C5MJ07_CANTT</name>
<keyword evidence="7" id="KW-1185">Reference proteome</keyword>
<evidence type="ECO:0000313" key="7">
    <source>
        <dbReference type="Proteomes" id="UP000002037"/>
    </source>
</evidence>
<dbReference type="OrthoDB" id="435754at2759"/>
<evidence type="ECO:0000259" key="5">
    <source>
        <dbReference type="Pfam" id="PF25488"/>
    </source>
</evidence>
<dbReference type="VEuPathDB" id="FungiDB:CTRG_06050"/>
<dbReference type="Pfam" id="PF00445">
    <property type="entry name" value="Ribonuclease_T2"/>
    <property type="match status" value="1"/>
</dbReference>
<dbReference type="HOGENOM" id="CLU_037966_0_0_1"/>
<dbReference type="GO" id="GO:0005576">
    <property type="term" value="C:extracellular region"/>
    <property type="evidence" value="ECO:0007669"/>
    <property type="project" value="TreeGrafter"/>
</dbReference>
<dbReference type="GO" id="GO:0003723">
    <property type="term" value="F:RNA binding"/>
    <property type="evidence" value="ECO:0007669"/>
    <property type="project" value="InterPro"/>
</dbReference>
<evidence type="ECO:0000256" key="2">
    <source>
        <dbReference type="RuleBase" id="RU004328"/>
    </source>
</evidence>
<evidence type="ECO:0000256" key="1">
    <source>
        <dbReference type="ARBA" id="ARBA00007469"/>
    </source>
</evidence>
<feature type="signal peptide" evidence="4">
    <location>
        <begin position="1"/>
        <end position="18"/>
    </location>
</feature>
<dbReference type="InterPro" id="IPR057328">
    <property type="entry name" value="RNaseT2L_C"/>
</dbReference>
<dbReference type="InterPro" id="IPR036430">
    <property type="entry name" value="RNase_T2-like_sf"/>
</dbReference>
<keyword evidence="4" id="KW-0732">Signal</keyword>
<gene>
    <name evidence="6" type="ORF">CTRG_06050</name>
</gene>
<dbReference type="PANTHER" id="PTHR11240:SF22">
    <property type="entry name" value="RIBONUCLEASE T2"/>
    <property type="match status" value="1"/>
</dbReference>
<reference evidence="6 7" key="1">
    <citation type="journal article" date="2009" name="Nature">
        <title>Evolution of pathogenicity and sexual reproduction in eight Candida genomes.</title>
        <authorList>
            <person name="Butler G."/>
            <person name="Rasmussen M.D."/>
            <person name="Lin M.F."/>
            <person name="Santos M.A."/>
            <person name="Sakthikumar S."/>
            <person name="Munro C.A."/>
            <person name="Rheinbay E."/>
            <person name="Grabherr M."/>
            <person name="Forche A."/>
            <person name="Reedy J.L."/>
            <person name="Agrafioti I."/>
            <person name="Arnaud M.B."/>
            <person name="Bates S."/>
            <person name="Brown A.J."/>
            <person name="Brunke S."/>
            <person name="Costanzo M.C."/>
            <person name="Fitzpatrick D.A."/>
            <person name="de Groot P.W."/>
            <person name="Harris D."/>
            <person name="Hoyer L.L."/>
            <person name="Hube B."/>
            <person name="Klis F.M."/>
            <person name="Kodira C."/>
            <person name="Lennard N."/>
            <person name="Logue M.E."/>
            <person name="Martin R."/>
            <person name="Neiman A.M."/>
            <person name="Nikolaou E."/>
            <person name="Quail M.A."/>
            <person name="Quinn J."/>
            <person name="Santos M.C."/>
            <person name="Schmitzberger F.F."/>
            <person name="Sherlock G."/>
            <person name="Shah P."/>
            <person name="Silverstein K.A."/>
            <person name="Skrzypek M.S."/>
            <person name="Soll D."/>
            <person name="Staggs R."/>
            <person name="Stansfield I."/>
            <person name="Stumpf M.P."/>
            <person name="Sudbery P.E."/>
            <person name="Srikantha T."/>
            <person name="Zeng Q."/>
            <person name="Berman J."/>
            <person name="Berriman M."/>
            <person name="Heitman J."/>
            <person name="Gow N.A."/>
            <person name="Lorenz M.C."/>
            <person name="Birren B.W."/>
            <person name="Kellis M."/>
            <person name="Cuomo C.A."/>
        </authorList>
    </citation>
    <scope>NUCLEOTIDE SEQUENCE [LARGE SCALE GENOMIC DNA]</scope>
    <source>
        <strain evidence="7">ATCC MYA-3404 / T1</strain>
    </source>
</reference>
<proteinExistence type="inferred from homology"/>
<dbReference type="PANTHER" id="PTHR11240">
    <property type="entry name" value="RIBONUCLEASE T2"/>
    <property type="match status" value="1"/>
</dbReference>
<evidence type="ECO:0000256" key="3">
    <source>
        <dbReference type="SAM" id="MobiDB-lite"/>
    </source>
</evidence>